<dbReference type="RefSeq" id="WP_013662019.1">
    <property type="nucleotide sequence ID" value="NC_015276.1"/>
</dbReference>
<dbReference type="GO" id="GO:0015171">
    <property type="term" value="F:amino acid transmembrane transporter activity"/>
    <property type="evidence" value="ECO:0007669"/>
    <property type="project" value="TreeGrafter"/>
</dbReference>
<dbReference type="EMBL" id="CP002583">
    <property type="protein sequence ID" value="ADZ92116.1"/>
    <property type="molecule type" value="Genomic_DNA"/>
</dbReference>
<dbReference type="Proteomes" id="UP000001062">
    <property type="component" value="Chromosome"/>
</dbReference>
<keyword evidence="3 6" id="KW-0812">Transmembrane</keyword>
<sequence length="206" mass="22171" precursor="true">MMDIVNYGMILAAAVVAIASPGPATLAIAGASMSQGRGYGFALAAGVLTGSYCWSMLAAFGLASIMYTHAWLFELIKYVGACYLLFLAYKSIHSAVKPQKSSVTPTHIVSKTRAYAKGVLIHLTNPKAILFFGALYSMGMPHDATMLDVFSVIALVGFVSSTIFFGYAVLFSSSKARHVYLKSRRVFESAFSIFFSVAAWKVLTSK</sequence>
<dbReference type="Pfam" id="PF01810">
    <property type="entry name" value="LysE"/>
    <property type="match status" value="1"/>
</dbReference>
<dbReference type="AlphaFoldDB" id="F2K004"/>
<comment type="subcellular location">
    <subcellularLocation>
        <location evidence="1">Cell membrane</location>
        <topology evidence="1">Multi-pass membrane protein</topology>
    </subcellularLocation>
</comment>
<organism evidence="7 8">
    <name type="scientific">Marinomonas mediterranea (strain ATCC 700492 / JCM 21426 / NBRC 103028 / MMB-1)</name>
    <dbReference type="NCBI Taxonomy" id="717774"/>
    <lineage>
        <taxon>Bacteria</taxon>
        <taxon>Pseudomonadati</taxon>
        <taxon>Pseudomonadota</taxon>
        <taxon>Gammaproteobacteria</taxon>
        <taxon>Oceanospirillales</taxon>
        <taxon>Oceanospirillaceae</taxon>
        <taxon>Marinomonas</taxon>
    </lineage>
</organism>
<dbReference type="HOGENOM" id="CLU_079569_0_0_6"/>
<evidence type="ECO:0000256" key="1">
    <source>
        <dbReference type="ARBA" id="ARBA00004651"/>
    </source>
</evidence>
<evidence type="ECO:0000256" key="3">
    <source>
        <dbReference type="ARBA" id="ARBA00022692"/>
    </source>
</evidence>
<evidence type="ECO:0000256" key="4">
    <source>
        <dbReference type="ARBA" id="ARBA00022989"/>
    </source>
</evidence>
<dbReference type="STRING" id="717774.Marme_2894"/>
<evidence type="ECO:0000256" key="2">
    <source>
        <dbReference type="ARBA" id="ARBA00022475"/>
    </source>
</evidence>
<dbReference type="eggNOG" id="COG1280">
    <property type="taxonomic scope" value="Bacteria"/>
</dbReference>
<reference evidence="7 8" key="1">
    <citation type="journal article" date="2012" name="Stand. Genomic Sci.">
        <title>Complete genome sequence of the melanogenic marine bacterium Marinomonas mediterranea type strain (MMB-1(T)).</title>
        <authorList>
            <person name="Lucas-Elio P."/>
            <person name="Goodwin L."/>
            <person name="Woyke T."/>
            <person name="Pitluck S."/>
            <person name="Nolan M."/>
            <person name="Kyrpides N.C."/>
            <person name="Detter J.C."/>
            <person name="Copeland A."/>
            <person name="Teshima H."/>
            <person name="Bruce D."/>
            <person name="Detter C."/>
            <person name="Tapia R."/>
            <person name="Han S."/>
            <person name="Land M.L."/>
            <person name="Ivanova N."/>
            <person name="Mikhailova N."/>
            <person name="Johnston A.W."/>
            <person name="Sanchez-Amat A."/>
        </authorList>
    </citation>
    <scope>NUCLEOTIDE SEQUENCE [LARGE SCALE GENOMIC DNA]</scope>
    <source>
        <strain evidence="8">ATCC 700492 / JCM 21426 / NBRC 103028 / MMB-1</strain>
    </source>
</reference>
<name>F2K004_MARM1</name>
<accession>F2K004</accession>
<evidence type="ECO:0000256" key="6">
    <source>
        <dbReference type="SAM" id="Phobius"/>
    </source>
</evidence>
<dbReference type="InterPro" id="IPR001123">
    <property type="entry name" value="LeuE-type"/>
</dbReference>
<dbReference type="KEGG" id="mme:Marme_2894"/>
<proteinExistence type="predicted"/>
<evidence type="ECO:0000313" key="7">
    <source>
        <dbReference type="EMBL" id="ADZ92116.1"/>
    </source>
</evidence>
<evidence type="ECO:0000256" key="5">
    <source>
        <dbReference type="ARBA" id="ARBA00023136"/>
    </source>
</evidence>
<feature type="transmembrane region" description="Helical" evidence="6">
    <location>
        <begin position="149"/>
        <end position="173"/>
    </location>
</feature>
<keyword evidence="2" id="KW-1003">Cell membrane</keyword>
<keyword evidence="4 6" id="KW-1133">Transmembrane helix</keyword>
<dbReference type="GO" id="GO:0005886">
    <property type="term" value="C:plasma membrane"/>
    <property type="evidence" value="ECO:0007669"/>
    <property type="project" value="UniProtKB-SubCell"/>
</dbReference>
<dbReference type="PANTHER" id="PTHR30086:SF19">
    <property type="entry name" value="THREONINE EFFLUX PROTEIN"/>
    <property type="match status" value="1"/>
</dbReference>
<evidence type="ECO:0000313" key="8">
    <source>
        <dbReference type="Proteomes" id="UP000001062"/>
    </source>
</evidence>
<keyword evidence="8" id="KW-1185">Reference proteome</keyword>
<feature type="transmembrane region" description="Helical" evidence="6">
    <location>
        <begin position="75"/>
        <end position="92"/>
    </location>
</feature>
<dbReference type="PATRIC" id="fig|717774.3.peg.2981"/>
<protein>
    <submittedName>
        <fullName evidence="7">Lysine exporter protein (LYSE/YGGA)</fullName>
    </submittedName>
</protein>
<dbReference type="PANTHER" id="PTHR30086">
    <property type="entry name" value="ARGININE EXPORTER PROTEIN ARGO"/>
    <property type="match status" value="1"/>
</dbReference>
<feature type="transmembrane region" description="Helical" evidence="6">
    <location>
        <begin position="39"/>
        <end position="63"/>
    </location>
</feature>
<keyword evidence="5 6" id="KW-0472">Membrane</keyword>
<gene>
    <name evidence="7" type="ordered locus">Marme_2894</name>
</gene>